<organism evidence="11 12">
    <name type="scientific">Staphylococcus xylosus</name>
    <dbReference type="NCBI Taxonomy" id="1288"/>
    <lineage>
        <taxon>Bacteria</taxon>
        <taxon>Bacillati</taxon>
        <taxon>Bacillota</taxon>
        <taxon>Bacilli</taxon>
        <taxon>Bacillales</taxon>
        <taxon>Staphylococcaceae</taxon>
        <taxon>Staphylococcus</taxon>
    </lineage>
</organism>
<dbReference type="InterPro" id="IPR004839">
    <property type="entry name" value="Aminotransferase_I/II_large"/>
</dbReference>
<keyword evidence="9" id="KW-0804">Transcription</keyword>
<evidence type="ECO:0000256" key="2">
    <source>
        <dbReference type="ARBA" id="ARBA00005384"/>
    </source>
</evidence>
<keyword evidence="12" id="KW-1185">Reference proteome</keyword>
<gene>
    <name evidence="11" type="ORF">BU097_08145</name>
</gene>
<evidence type="ECO:0000313" key="12">
    <source>
        <dbReference type="Proteomes" id="UP000285567"/>
    </source>
</evidence>
<dbReference type="GO" id="GO:1901605">
    <property type="term" value="P:alpha-amino acid metabolic process"/>
    <property type="evidence" value="ECO:0007669"/>
    <property type="project" value="TreeGrafter"/>
</dbReference>
<dbReference type="GO" id="GO:0008483">
    <property type="term" value="F:transaminase activity"/>
    <property type="evidence" value="ECO:0007669"/>
    <property type="project" value="UniProtKB-KW"/>
</dbReference>
<protein>
    <recommendedName>
        <fullName evidence="3">HTH-type transcriptional regulator NorG</fullName>
    </recommendedName>
</protein>
<dbReference type="InterPro" id="IPR015424">
    <property type="entry name" value="PyrdxlP-dep_Trfase"/>
</dbReference>
<keyword evidence="4 11" id="KW-0032">Aminotransferase</keyword>
<proteinExistence type="inferred from homology"/>
<comment type="cofactor">
    <cofactor evidence="1">
        <name>pyridoxal 5'-phosphate</name>
        <dbReference type="ChEBI" id="CHEBI:597326"/>
    </cofactor>
</comment>
<dbReference type="GO" id="GO:0003700">
    <property type="term" value="F:DNA-binding transcription factor activity"/>
    <property type="evidence" value="ECO:0007669"/>
    <property type="project" value="InterPro"/>
</dbReference>
<evidence type="ECO:0000256" key="5">
    <source>
        <dbReference type="ARBA" id="ARBA00022679"/>
    </source>
</evidence>
<evidence type="ECO:0000256" key="1">
    <source>
        <dbReference type="ARBA" id="ARBA00001933"/>
    </source>
</evidence>
<evidence type="ECO:0000256" key="8">
    <source>
        <dbReference type="ARBA" id="ARBA00023125"/>
    </source>
</evidence>
<dbReference type="EMBL" id="QXUL01000037">
    <property type="protein sequence ID" value="RIN10520.1"/>
    <property type="molecule type" value="Genomic_DNA"/>
</dbReference>
<accession>A0A418IN05</accession>
<dbReference type="CDD" id="cd07377">
    <property type="entry name" value="WHTH_GntR"/>
    <property type="match status" value="1"/>
</dbReference>
<evidence type="ECO:0000256" key="4">
    <source>
        <dbReference type="ARBA" id="ARBA00022576"/>
    </source>
</evidence>
<dbReference type="Gene3D" id="1.10.10.10">
    <property type="entry name" value="Winged helix-like DNA-binding domain superfamily/Winged helix DNA-binding domain"/>
    <property type="match status" value="1"/>
</dbReference>
<dbReference type="Pfam" id="PF00392">
    <property type="entry name" value="GntR"/>
    <property type="match status" value="1"/>
</dbReference>
<evidence type="ECO:0000256" key="6">
    <source>
        <dbReference type="ARBA" id="ARBA00022898"/>
    </source>
</evidence>
<dbReference type="Gene3D" id="3.40.640.10">
    <property type="entry name" value="Type I PLP-dependent aspartate aminotransferase-like (Major domain)"/>
    <property type="match status" value="1"/>
</dbReference>
<dbReference type="InterPro" id="IPR015421">
    <property type="entry name" value="PyrdxlP-dep_Trfase_major"/>
</dbReference>
<dbReference type="PANTHER" id="PTHR42790:SF19">
    <property type="entry name" value="KYNURENINE_ALPHA-AMINOADIPATE AMINOTRANSFERASE, MITOCHONDRIAL"/>
    <property type="match status" value="1"/>
</dbReference>
<evidence type="ECO:0000256" key="7">
    <source>
        <dbReference type="ARBA" id="ARBA00023015"/>
    </source>
</evidence>
<keyword evidence="6" id="KW-0663">Pyridoxal phosphate</keyword>
<keyword evidence="5 11" id="KW-0808">Transferase</keyword>
<comment type="similarity">
    <text evidence="2">In the C-terminal section; belongs to the class-I pyridoxal-phosphate-dependent aminotransferase family.</text>
</comment>
<dbReference type="InterPro" id="IPR000524">
    <property type="entry name" value="Tscrpt_reg_HTH_GntR"/>
</dbReference>
<evidence type="ECO:0000313" key="11">
    <source>
        <dbReference type="EMBL" id="RIN10520.1"/>
    </source>
</evidence>
<reference evidence="11 12" key="1">
    <citation type="journal article" date="2016" name="Front. Microbiol.">
        <title>Comprehensive Phylogenetic Analysis of Bovine Non-aureus Staphylococci Species Based on Whole-Genome Sequencing.</title>
        <authorList>
            <person name="Naushad S."/>
            <person name="Barkema H.W."/>
            <person name="Luby C."/>
            <person name="Condas L.A."/>
            <person name="Nobrega D.B."/>
            <person name="Carson D.A."/>
            <person name="De Buck J."/>
        </authorList>
    </citation>
    <scope>NUCLEOTIDE SEQUENCE [LARGE SCALE GENOMIC DNA]</scope>
    <source>
        <strain evidence="11 12">SNUC 102</strain>
    </source>
</reference>
<dbReference type="Gene3D" id="3.90.1150.10">
    <property type="entry name" value="Aspartate Aminotransferase, domain 1"/>
    <property type="match status" value="1"/>
</dbReference>
<sequence length="465" mass="53874">MKYKDIASYIREKIINGDWFYGMRIPSQRKLANQFNVNRVTIIKSIELLEAEGFIYTSRGSGTYVNDYLNKTYIINKWEEMMEWSSSTRSQYTVQLINKLETNQSYVHVSKGELGDEILPHEDLKKAMHRVSNYIGDLSFGYNNGYGYIKLREIIAKRLQRHNISVSSKNILITSGALHAIQLLSIGFLSQNTIIFRNTPSYVDSTNVFDILNMRSININYNQPKESKALLNSYPNAYIKAFYVESTFNNPTGAVLSSKARENILNYSKVHNIPIIEDDIYRDLWFENKPNIPIKAFDTNGNVIYINSFSKTIAPAMRIGWIAASEKIVEQLGDIRMQIDYGSSILSQMVVYEMLNSGEYDNHTKFVRKALKQKRDYMLKILNENFSTIATWNVPEGGFFIWVTLKDSINIKKLFIELADKEHILINPGYIYGSTDNTIRLSYSYENDTNIKYALDKLRYYIDQF</sequence>
<dbReference type="GO" id="GO:0003677">
    <property type="term" value="F:DNA binding"/>
    <property type="evidence" value="ECO:0007669"/>
    <property type="project" value="UniProtKB-KW"/>
</dbReference>
<dbReference type="SUPFAM" id="SSF53383">
    <property type="entry name" value="PLP-dependent transferases"/>
    <property type="match status" value="1"/>
</dbReference>
<keyword evidence="8" id="KW-0238">DNA-binding</keyword>
<dbReference type="InterPro" id="IPR036390">
    <property type="entry name" value="WH_DNA-bd_sf"/>
</dbReference>
<dbReference type="SUPFAM" id="SSF46785">
    <property type="entry name" value="Winged helix' DNA-binding domain"/>
    <property type="match status" value="1"/>
</dbReference>
<keyword evidence="7" id="KW-0805">Transcription regulation</keyword>
<dbReference type="RefSeq" id="WP_119603951.1">
    <property type="nucleotide sequence ID" value="NZ_QXUL01000037.1"/>
</dbReference>
<comment type="caution">
    <text evidence="11">The sequence shown here is derived from an EMBL/GenBank/DDBJ whole genome shotgun (WGS) entry which is preliminary data.</text>
</comment>
<dbReference type="OrthoDB" id="9799482at2"/>
<dbReference type="CDD" id="cd00609">
    <property type="entry name" value="AAT_like"/>
    <property type="match status" value="1"/>
</dbReference>
<dbReference type="InterPro" id="IPR036388">
    <property type="entry name" value="WH-like_DNA-bd_sf"/>
</dbReference>
<dbReference type="InterPro" id="IPR050859">
    <property type="entry name" value="Class-I_PLP-dep_aminotransf"/>
</dbReference>
<dbReference type="Proteomes" id="UP000285567">
    <property type="component" value="Unassembled WGS sequence"/>
</dbReference>
<dbReference type="GO" id="GO:0030170">
    <property type="term" value="F:pyridoxal phosphate binding"/>
    <property type="evidence" value="ECO:0007669"/>
    <property type="project" value="InterPro"/>
</dbReference>
<dbReference type="AlphaFoldDB" id="A0A418IN05"/>
<evidence type="ECO:0000259" key="10">
    <source>
        <dbReference type="PROSITE" id="PS50949"/>
    </source>
</evidence>
<dbReference type="SMART" id="SM00345">
    <property type="entry name" value="HTH_GNTR"/>
    <property type="match status" value="1"/>
</dbReference>
<name>A0A418IN05_STAXY</name>
<dbReference type="PRINTS" id="PR00035">
    <property type="entry name" value="HTHGNTR"/>
</dbReference>
<evidence type="ECO:0000256" key="3">
    <source>
        <dbReference type="ARBA" id="ARBA00015123"/>
    </source>
</evidence>
<dbReference type="PANTHER" id="PTHR42790">
    <property type="entry name" value="AMINOTRANSFERASE"/>
    <property type="match status" value="1"/>
</dbReference>
<feature type="domain" description="HTH gntR-type" evidence="10">
    <location>
        <begin position="1"/>
        <end position="68"/>
    </location>
</feature>
<dbReference type="InterPro" id="IPR015422">
    <property type="entry name" value="PyrdxlP-dep_Trfase_small"/>
</dbReference>
<dbReference type="Pfam" id="PF00155">
    <property type="entry name" value="Aminotran_1_2"/>
    <property type="match status" value="1"/>
</dbReference>
<dbReference type="PROSITE" id="PS50949">
    <property type="entry name" value="HTH_GNTR"/>
    <property type="match status" value="1"/>
</dbReference>
<evidence type="ECO:0000256" key="9">
    <source>
        <dbReference type="ARBA" id="ARBA00023163"/>
    </source>
</evidence>